<sequence>MKLQPRQRRPRPDFIVDNAAALQLGKLFLGWGKARGRRRPRPAQPASVAVKATAKQPPKKTAKASPRAPAKKAATKAPRSAVAAPAAAAPPRRRGRPPKAPAQRSPSPPRTAPQQRASPRLPSPPPPPVRRKTPAARDDRQRKSASPAARTKITTQPLSRRLPVPVPTKKAAASPSPPPSRTQEARANRAVVGRPRRAANAAPPVLPNPVPTPPLSLGSVAGGEPSDSGSVRVLVRTMNGTSCTVQATSETTLHELKRRILEIIMPWTASAAPGLQVRLPMLVMNGRALGPDTATLAALRFSAQSTVYCFPEPN</sequence>
<dbReference type="InterPro" id="IPR017956">
    <property type="entry name" value="AT_hook_DNA-bd_motif"/>
</dbReference>
<evidence type="ECO:0000259" key="2">
    <source>
        <dbReference type="PROSITE" id="PS50053"/>
    </source>
</evidence>
<dbReference type="PROSITE" id="PS50053">
    <property type="entry name" value="UBIQUITIN_2"/>
    <property type="match status" value="1"/>
</dbReference>
<dbReference type="GO" id="GO:0003677">
    <property type="term" value="F:DNA binding"/>
    <property type="evidence" value="ECO:0007669"/>
    <property type="project" value="InterPro"/>
</dbReference>
<feature type="compositionally biased region" description="Low complexity" evidence="1">
    <location>
        <begin position="188"/>
        <end position="203"/>
    </location>
</feature>
<feature type="compositionally biased region" description="Low complexity" evidence="1">
    <location>
        <begin position="75"/>
        <end position="90"/>
    </location>
</feature>
<name>A0AAW0EQB8_9TRYP</name>
<comment type="caution">
    <text evidence="3">The sequence shown here is derived from an EMBL/GenBank/DDBJ whole genome shotgun (WGS) entry which is preliminary data.</text>
</comment>
<proteinExistence type="predicted"/>
<evidence type="ECO:0000313" key="3">
    <source>
        <dbReference type="EMBL" id="KAK7195711.1"/>
    </source>
</evidence>
<feature type="compositionally biased region" description="Low complexity" evidence="1">
    <location>
        <begin position="44"/>
        <end position="56"/>
    </location>
</feature>
<reference evidence="3 4" key="1">
    <citation type="journal article" date="2021" name="MBio">
        <title>A New Model Trypanosomatid, Novymonas esmeraldas: Genomic Perception of Its 'Candidatus Pandoraea novymonadis' Endosymbiont.</title>
        <authorList>
            <person name="Zakharova A."/>
            <person name="Saura A."/>
            <person name="Butenko A."/>
            <person name="Podesvova L."/>
            <person name="Warmusova S."/>
            <person name="Kostygov A.Y."/>
            <person name="Nenarokova A."/>
            <person name="Lukes J."/>
            <person name="Opperdoes F.R."/>
            <person name="Yurchenko V."/>
        </authorList>
    </citation>
    <scope>NUCLEOTIDE SEQUENCE [LARGE SCALE GENOMIC DNA]</scope>
    <source>
        <strain evidence="3 4">E262AT.01</strain>
    </source>
</reference>
<dbReference type="Gene3D" id="3.10.20.90">
    <property type="entry name" value="Phosphatidylinositol 3-kinase Catalytic Subunit, Chain A, domain 1"/>
    <property type="match status" value="1"/>
</dbReference>
<organism evidence="3 4">
    <name type="scientific">Novymonas esmeraldas</name>
    <dbReference type="NCBI Taxonomy" id="1808958"/>
    <lineage>
        <taxon>Eukaryota</taxon>
        <taxon>Discoba</taxon>
        <taxon>Euglenozoa</taxon>
        <taxon>Kinetoplastea</taxon>
        <taxon>Metakinetoplastina</taxon>
        <taxon>Trypanosomatida</taxon>
        <taxon>Trypanosomatidae</taxon>
        <taxon>Novymonas</taxon>
    </lineage>
</organism>
<evidence type="ECO:0000313" key="4">
    <source>
        <dbReference type="Proteomes" id="UP001430356"/>
    </source>
</evidence>
<dbReference type="InterPro" id="IPR029071">
    <property type="entry name" value="Ubiquitin-like_domsf"/>
</dbReference>
<dbReference type="SUPFAM" id="SSF54236">
    <property type="entry name" value="Ubiquitin-like"/>
    <property type="match status" value="1"/>
</dbReference>
<dbReference type="Proteomes" id="UP001430356">
    <property type="component" value="Unassembled WGS sequence"/>
</dbReference>
<dbReference type="PRINTS" id="PR00929">
    <property type="entry name" value="ATHOOK"/>
</dbReference>
<feature type="domain" description="Ubiquitin-like" evidence="2">
    <location>
        <begin position="231"/>
        <end position="308"/>
    </location>
</feature>
<gene>
    <name evidence="3" type="ORF">NESM_000501400</name>
</gene>
<dbReference type="InterPro" id="IPR000626">
    <property type="entry name" value="Ubiquitin-like_dom"/>
</dbReference>
<feature type="compositionally biased region" description="Pro residues" evidence="1">
    <location>
        <begin position="204"/>
        <end position="214"/>
    </location>
</feature>
<protein>
    <recommendedName>
        <fullName evidence="2">Ubiquitin-like domain-containing protein</fullName>
    </recommendedName>
</protein>
<keyword evidence="4" id="KW-1185">Reference proteome</keyword>
<dbReference type="CDD" id="cd17039">
    <property type="entry name" value="Ubl_ubiquitin_like"/>
    <property type="match status" value="1"/>
</dbReference>
<feature type="region of interest" description="Disordered" evidence="1">
    <location>
        <begin position="30"/>
        <end position="228"/>
    </location>
</feature>
<dbReference type="EMBL" id="JAECZO010000060">
    <property type="protein sequence ID" value="KAK7195711.1"/>
    <property type="molecule type" value="Genomic_DNA"/>
</dbReference>
<dbReference type="AlphaFoldDB" id="A0AAW0EQB8"/>
<evidence type="ECO:0000256" key="1">
    <source>
        <dbReference type="SAM" id="MobiDB-lite"/>
    </source>
</evidence>
<accession>A0AAW0EQB8</accession>